<organism evidence="2 3">
    <name type="scientific">Timema podura</name>
    <name type="common">Walking stick</name>
    <dbReference type="NCBI Taxonomy" id="61482"/>
    <lineage>
        <taxon>Eukaryota</taxon>
        <taxon>Metazoa</taxon>
        <taxon>Ecdysozoa</taxon>
        <taxon>Arthropoda</taxon>
        <taxon>Hexapoda</taxon>
        <taxon>Insecta</taxon>
        <taxon>Pterygota</taxon>
        <taxon>Neoptera</taxon>
        <taxon>Polyneoptera</taxon>
        <taxon>Phasmatodea</taxon>
        <taxon>Timematodea</taxon>
        <taxon>Timematoidea</taxon>
        <taxon>Timematidae</taxon>
        <taxon>Timema</taxon>
    </lineage>
</organism>
<reference evidence="2" key="1">
    <citation type="submission" date="2021-03" db="EMBL/GenBank/DDBJ databases">
        <authorList>
            <person name="Tran Van P."/>
        </authorList>
    </citation>
    <scope>NUCLEOTIDE SEQUENCE</scope>
</reference>
<keyword evidence="3" id="KW-1185">Reference proteome</keyword>
<dbReference type="SUPFAM" id="SSF55486">
    <property type="entry name" value="Metalloproteases ('zincins'), catalytic domain"/>
    <property type="match status" value="1"/>
</dbReference>
<feature type="region of interest" description="Disordered" evidence="1">
    <location>
        <begin position="71"/>
        <end position="114"/>
    </location>
</feature>
<feature type="compositionally biased region" description="Polar residues" evidence="1">
    <location>
        <begin position="100"/>
        <end position="114"/>
    </location>
</feature>
<sequence length="436" mass="47823">MYVATVMHLFRGTMTSLNASRVYHAGILRPHRSLRVTIHFTVQVQLVGHSVVPPVPSPGYETSGPWLTVHHPGPNYRPLTPNLDPLPQNFAPNPPHGDRGSSQLPRSSPTHTPTLTRTAEQLTHRSHFSPPSQLTNQALTQANDNASPLDLLPRPALLTNALLENASLVDLQLQNPSLRTTNLSLRPRDPVVVSSIPPPELEVARPKPASKTSFVISSSKFCVRMASLTSSFIRPLNSQTPIPYLLGCLQDTPQPLIPGLHQDSTLANLPDVPTLITAAPRLMALRSFYLVCWLVCEYSLSSGQNRMDLGLFIILPIFPPSLQEGHLLRQSLQASTDDIQVHRQHLGLSSGENIADNGGLKAAFHAYLKWASINNEESPLPAYCLMVPNCQTLLASHCPDLNRAMNNKRGETGKGHWEGGPLWFTDAQYPAICPQP</sequence>
<comment type="caution">
    <text evidence="2">The sequence shown here is derived from an EMBL/GenBank/DDBJ whole genome shotgun (WGS) entry which is preliminary data.</text>
</comment>
<proteinExistence type="predicted"/>
<name>A0ABN7NQZ2_TIMPD</name>
<accession>A0ABN7NQZ2</accession>
<dbReference type="EMBL" id="CAJPIN010002387">
    <property type="protein sequence ID" value="CAG2055361.1"/>
    <property type="molecule type" value="Genomic_DNA"/>
</dbReference>
<dbReference type="Proteomes" id="UP001153148">
    <property type="component" value="Unassembled WGS sequence"/>
</dbReference>
<dbReference type="InterPro" id="IPR024079">
    <property type="entry name" value="MetalloPept_cat_dom_sf"/>
</dbReference>
<evidence type="ECO:0000256" key="1">
    <source>
        <dbReference type="SAM" id="MobiDB-lite"/>
    </source>
</evidence>
<protein>
    <submittedName>
        <fullName evidence="2">Uncharacterized protein</fullName>
    </submittedName>
</protein>
<gene>
    <name evidence="2" type="ORF">TPAB3V08_LOCUS2366</name>
</gene>
<dbReference type="Gene3D" id="3.40.390.10">
    <property type="entry name" value="Collagenase (Catalytic Domain)"/>
    <property type="match status" value="1"/>
</dbReference>
<evidence type="ECO:0000313" key="3">
    <source>
        <dbReference type="Proteomes" id="UP001153148"/>
    </source>
</evidence>
<evidence type="ECO:0000313" key="2">
    <source>
        <dbReference type="EMBL" id="CAG2055361.1"/>
    </source>
</evidence>